<keyword evidence="8 11" id="KW-0119">Carbohydrate metabolism</keyword>
<dbReference type="PANTHER" id="PTHR46828:SF2">
    <property type="entry name" value="ENDO-1,4-BETA-XYLANASE A-RELATED"/>
    <property type="match status" value="1"/>
</dbReference>
<comment type="similarity">
    <text evidence="3 11">Belongs to the glycosyl hydrolase 11 (cellulase G) family.</text>
</comment>
<comment type="pathway">
    <text evidence="2 11">Glycan degradation; xylan degradation.</text>
</comment>
<dbReference type="Proteomes" id="UP000631181">
    <property type="component" value="Unassembled WGS sequence"/>
</dbReference>
<dbReference type="GO" id="GO:0005576">
    <property type="term" value="C:extracellular region"/>
    <property type="evidence" value="ECO:0007669"/>
    <property type="project" value="InterPro"/>
</dbReference>
<evidence type="ECO:0000256" key="6">
    <source>
        <dbReference type="ARBA" id="ARBA00022729"/>
    </source>
</evidence>
<dbReference type="InterPro" id="IPR033123">
    <property type="entry name" value="GH11_dom"/>
</dbReference>
<dbReference type="PROSITE" id="PS51164">
    <property type="entry name" value="CBM1_2"/>
    <property type="match status" value="1"/>
</dbReference>
<evidence type="ECO:0000256" key="9">
    <source>
        <dbReference type="ARBA" id="ARBA00023295"/>
    </source>
</evidence>
<name>A0A8J8VYX4_9EURO</name>
<evidence type="ECO:0000256" key="4">
    <source>
        <dbReference type="ARBA" id="ARBA00012590"/>
    </source>
</evidence>
<dbReference type="PANTHER" id="PTHR46828">
    <property type="entry name" value="ENDO-1,4-BETA-XYLANASE A-RELATED"/>
    <property type="match status" value="1"/>
</dbReference>
<evidence type="ECO:0000256" key="3">
    <source>
        <dbReference type="ARBA" id="ARBA00007792"/>
    </source>
</evidence>
<feature type="region of interest" description="Disordered" evidence="12">
    <location>
        <begin position="213"/>
        <end position="238"/>
    </location>
</feature>
<feature type="domain" description="GH11" evidence="15">
    <location>
        <begin position="31"/>
        <end position="213"/>
    </location>
</feature>
<keyword evidence="10 11" id="KW-0624">Polysaccharide degradation</keyword>
<feature type="compositionally biased region" description="Low complexity" evidence="12">
    <location>
        <begin position="228"/>
        <end position="238"/>
    </location>
</feature>
<evidence type="ECO:0000256" key="12">
    <source>
        <dbReference type="SAM" id="MobiDB-lite"/>
    </source>
</evidence>
<proteinExistence type="inferred from homology"/>
<dbReference type="EC" id="3.2.1.8" evidence="4 11"/>
<evidence type="ECO:0000313" key="17">
    <source>
        <dbReference type="Proteomes" id="UP000631181"/>
    </source>
</evidence>
<dbReference type="SUPFAM" id="SSF57180">
    <property type="entry name" value="Cellulose-binding domain"/>
    <property type="match status" value="1"/>
</dbReference>
<feature type="domain" description="CBM1" evidence="14">
    <location>
        <begin position="242"/>
        <end position="277"/>
    </location>
</feature>
<evidence type="ECO:0000256" key="1">
    <source>
        <dbReference type="ARBA" id="ARBA00000681"/>
    </source>
</evidence>
<dbReference type="GO" id="GO:0031176">
    <property type="term" value="F:endo-1,4-beta-xylanase activity"/>
    <property type="evidence" value="ECO:0007669"/>
    <property type="project" value="UniProtKB-UniRule"/>
</dbReference>
<dbReference type="InterPro" id="IPR001137">
    <property type="entry name" value="Glyco_hydro_11"/>
</dbReference>
<dbReference type="InterPro" id="IPR035971">
    <property type="entry name" value="CBD_sf"/>
</dbReference>
<dbReference type="InterPro" id="IPR000254">
    <property type="entry name" value="CBD"/>
</dbReference>
<feature type="signal peptide" evidence="13">
    <location>
        <begin position="1"/>
        <end position="19"/>
    </location>
</feature>
<protein>
    <recommendedName>
        <fullName evidence="4 11">endo-1,4-beta-xylanase</fullName>
        <ecNumber evidence="4 11">3.2.1.8</ecNumber>
    </recommendedName>
</protein>
<dbReference type="OrthoDB" id="2115822at2759"/>
<evidence type="ECO:0000256" key="5">
    <source>
        <dbReference type="ARBA" id="ARBA00022651"/>
    </source>
</evidence>
<keyword evidence="17" id="KW-1185">Reference proteome</keyword>
<dbReference type="AlphaFoldDB" id="A0A8J8VYX4"/>
<evidence type="ECO:0000259" key="15">
    <source>
        <dbReference type="PROSITE" id="PS51761"/>
    </source>
</evidence>
<organism evidence="16 17">
    <name type="scientific">Penicillium ucsense</name>
    <dbReference type="NCBI Taxonomy" id="2839758"/>
    <lineage>
        <taxon>Eukaryota</taxon>
        <taxon>Fungi</taxon>
        <taxon>Dikarya</taxon>
        <taxon>Ascomycota</taxon>
        <taxon>Pezizomycotina</taxon>
        <taxon>Eurotiomycetes</taxon>
        <taxon>Eurotiomycetidae</taxon>
        <taxon>Eurotiales</taxon>
        <taxon>Aspergillaceae</taxon>
        <taxon>Penicillium</taxon>
    </lineage>
</organism>
<evidence type="ECO:0000256" key="11">
    <source>
        <dbReference type="PROSITE-ProRule" id="PRU01097"/>
    </source>
</evidence>
<evidence type="ECO:0000259" key="14">
    <source>
        <dbReference type="PROSITE" id="PS51164"/>
    </source>
</evidence>
<dbReference type="PROSITE" id="PS51761">
    <property type="entry name" value="GH11_3"/>
    <property type="match status" value="1"/>
</dbReference>
<dbReference type="Pfam" id="PF00734">
    <property type="entry name" value="CBM_1"/>
    <property type="match status" value="1"/>
</dbReference>
<evidence type="ECO:0000256" key="7">
    <source>
        <dbReference type="ARBA" id="ARBA00022801"/>
    </source>
</evidence>
<feature type="active site" description="Nucleophile" evidence="11">
    <location>
        <position position="114"/>
    </location>
</feature>
<keyword evidence="6 13" id="KW-0732">Signal</keyword>
<evidence type="ECO:0000256" key="10">
    <source>
        <dbReference type="ARBA" id="ARBA00023326"/>
    </source>
</evidence>
<evidence type="ECO:0000256" key="8">
    <source>
        <dbReference type="ARBA" id="ARBA00023277"/>
    </source>
</evidence>
<comment type="catalytic activity">
    <reaction evidence="1 11">
        <text>Endohydrolysis of (1-&gt;4)-beta-D-xylosidic linkages in xylans.</text>
        <dbReference type="EC" id="3.2.1.8"/>
    </reaction>
</comment>
<dbReference type="PROSITE" id="PS00562">
    <property type="entry name" value="CBM1_1"/>
    <property type="match status" value="1"/>
</dbReference>
<keyword evidence="5 11" id="KW-0858">Xylan degradation</keyword>
<dbReference type="GO" id="GO:0045493">
    <property type="term" value="P:xylan catabolic process"/>
    <property type="evidence" value="ECO:0007669"/>
    <property type="project" value="UniProtKB-UniRule"/>
</dbReference>
<keyword evidence="9 11" id="KW-0326">Glycosidase</keyword>
<comment type="caution">
    <text evidence="16">The sequence shown here is derived from an EMBL/GenBank/DDBJ whole genome shotgun (WGS) entry which is preliminary data.</text>
</comment>
<dbReference type="SUPFAM" id="SSF49899">
    <property type="entry name" value="Concanavalin A-like lectins/glucanases"/>
    <property type="match status" value="1"/>
</dbReference>
<evidence type="ECO:0000256" key="13">
    <source>
        <dbReference type="SAM" id="SignalP"/>
    </source>
</evidence>
<dbReference type="InterPro" id="IPR013319">
    <property type="entry name" value="GH11/12"/>
</dbReference>
<accession>A0A8J8VYX4</accession>
<dbReference type="InterPro" id="IPR013320">
    <property type="entry name" value="ConA-like_dom_sf"/>
</dbReference>
<dbReference type="SMART" id="SM00236">
    <property type="entry name" value="fCBD"/>
    <property type="match status" value="1"/>
</dbReference>
<dbReference type="UniPathway" id="UPA00114"/>
<keyword evidence="7 11" id="KW-0378">Hydrolase</keyword>
<dbReference type="Pfam" id="PF00457">
    <property type="entry name" value="Glyco_hydro_11"/>
    <property type="match status" value="1"/>
</dbReference>
<sequence>MLSFTTAFVAAAVAAGVVASPAASPAALSRRNTPNGQGTNNGFFYQFWDDGSSGVTTYTNGAAGEYSVNWQNVGDFTAGKGWSNAQPRTINFSGSVSASGNFYLAVYTWSTQGENYILEDYGSYNPCSAGTSKGTLHSDGSDYEVCLVNRGNNYLQNWSVRKNKRSSGTVTTANHYNYYQAQGMTHNPLSAAAYQIVSTEGFGSSGSATITVSEASGSNTGSTGGSGSSTTTTASSAPTTGTCAQIYGQCGGSGWNGPTCCASGTCKVNNAWYSQCL</sequence>
<dbReference type="GO" id="GO:0030248">
    <property type="term" value="F:cellulose binding"/>
    <property type="evidence" value="ECO:0007669"/>
    <property type="project" value="InterPro"/>
</dbReference>
<dbReference type="EMBL" id="WIWV01000139">
    <property type="protein sequence ID" value="KAF7712979.1"/>
    <property type="molecule type" value="Genomic_DNA"/>
</dbReference>
<reference evidence="16" key="1">
    <citation type="journal article" date="2020" name="Front. Microbiol.">
        <title>Gene regulatory networks of Penicillium echinulatum 2HH and Penicillium oxalicum 114-2 inferred by a computational biology approach.</title>
        <authorList>
            <person name="Lenz A.R."/>
            <person name="Galan-Vasquez E."/>
            <person name="Balbinot E."/>
            <person name="De Abreu F.P."/>
            <person name="De Oliveira N.S."/>
            <person name="Da Rosa L.O."/>
            <person name="De Avila E Silva S."/>
            <person name="Camassola M."/>
            <person name="Dillon A.J.P."/>
            <person name="Perez-Rueda E."/>
        </authorList>
    </citation>
    <scope>NUCLEOTIDE SEQUENCE</scope>
    <source>
        <strain evidence="16">S1M29</strain>
    </source>
</reference>
<evidence type="ECO:0000313" key="16">
    <source>
        <dbReference type="EMBL" id="KAF7712979.1"/>
    </source>
</evidence>
<feature type="chain" id="PRO_5035283389" description="endo-1,4-beta-xylanase" evidence="13">
    <location>
        <begin position="20"/>
        <end position="277"/>
    </location>
</feature>
<dbReference type="Gene3D" id="2.60.120.180">
    <property type="match status" value="1"/>
</dbReference>
<gene>
    <name evidence="16" type="ORF">PECM_001760</name>
</gene>
<feature type="active site" description="Proton donor" evidence="11">
    <location>
        <position position="200"/>
    </location>
</feature>
<evidence type="ECO:0000256" key="2">
    <source>
        <dbReference type="ARBA" id="ARBA00004851"/>
    </source>
</evidence>